<feature type="short sequence motif" description="'KMSKS' region" evidence="12">
    <location>
        <begin position="284"/>
        <end position="288"/>
    </location>
</feature>
<feature type="binding site" evidence="12">
    <location>
        <position position="249"/>
    </location>
    <ligand>
        <name>Zn(2+)</name>
        <dbReference type="ChEBI" id="CHEBI:29105"/>
    </ligand>
</feature>
<dbReference type="Gene3D" id="3.40.50.620">
    <property type="entry name" value="HUPs"/>
    <property type="match status" value="1"/>
</dbReference>
<reference evidence="17 19" key="2">
    <citation type="submission" date="2020-02" db="EMBL/GenBank/DDBJ databases">
        <title>Genome sequence of Parvularcula flava strain NH6-79.</title>
        <authorList>
            <person name="Abdul Karim M.H."/>
            <person name="Lam M.Q."/>
            <person name="Chen S.J."/>
            <person name="Yahya A."/>
            <person name="Shahir S."/>
            <person name="Shamsir M.S."/>
            <person name="Chong C.S."/>
        </authorList>
    </citation>
    <scope>NUCLEOTIDE SEQUENCE [LARGE SCALE GENOMIC DNA]</scope>
    <source>
        <strain evidence="17 19">NH6-79</strain>
    </source>
</reference>
<evidence type="ECO:0000313" key="16">
    <source>
        <dbReference type="EMBL" id="GGH98877.1"/>
    </source>
</evidence>
<evidence type="ECO:0000313" key="17">
    <source>
        <dbReference type="EMBL" id="NHK28572.1"/>
    </source>
</evidence>
<comment type="caution">
    <text evidence="16">The sequence shown here is derived from an EMBL/GenBank/DDBJ whole genome shotgun (WGS) entry which is preliminary data.</text>
</comment>
<accession>A0A8J3A502</accession>
<keyword evidence="10 12" id="KW-0648">Protein biosynthesis</keyword>
<dbReference type="Pfam" id="PF23493">
    <property type="entry name" value="CysS_C"/>
    <property type="match status" value="1"/>
</dbReference>
<dbReference type="PRINTS" id="PR00983">
    <property type="entry name" value="TRNASYNTHCYS"/>
</dbReference>
<evidence type="ECO:0000256" key="12">
    <source>
        <dbReference type="HAMAP-Rule" id="MF_00041"/>
    </source>
</evidence>
<dbReference type="RefSeq" id="WP_155140683.1">
    <property type="nucleotide sequence ID" value="NZ_BMGZ01000002.1"/>
</dbReference>
<dbReference type="SUPFAM" id="SSF52374">
    <property type="entry name" value="Nucleotidylyl transferase"/>
    <property type="match status" value="1"/>
</dbReference>
<dbReference type="PANTHER" id="PTHR10890:SF3">
    <property type="entry name" value="CYSTEINE--TRNA LIGASE, CYTOPLASMIC"/>
    <property type="match status" value="1"/>
</dbReference>
<dbReference type="GO" id="GO:0004817">
    <property type="term" value="F:cysteine-tRNA ligase activity"/>
    <property type="evidence" value="ECO:0007669"/>
    <property type="project" value="UniProtKB-UniRule"/>
</dbReference>
<evidence type="ECO:0000256" key="8">
    <source>
        <dbReference type="ARBA" id="ARBA00022833"/>
    </source>
</evidence>
<dbReference type="InterPro" id="IPR014729">
    <property type="entry name" value="Rossmann-like_a/b/a_fold"/>
</dbReference>
<keyword evidence="8 12" id="KW-0862">Zinc</keyword>
<comment type="catalytic activity">
    <reaction evidence="12">
        <text>tRNA(Cys) + L-cysteine + ATP = L-cysteinyl-tRNA(Cys) + AMP + diphosphate</text>
        <dbReference type="Rhea" id="RHEA:17773"/>
        <dbReference type="Rhea" id="RHEA-COMP:9661"/>
        <dbReference type="Rhea" id="RHEA-COMP:9679"/>
        <dbReference type="ChEBI" id="CHEBI:30616"/>
        <dbReference type="ChEBI" id="CHEBI:33019"/>
        <dbReference type="ChEBI" id="CHEBI:35235"/>
        <dbReference type="ChEBI" id="CHEBI:78442"/>
        <dbReference type="ChEBI" id="CHEBI:78517"/>
        <dbReference type="ChEBI" id="CHEBI:456215"/>
        <dbReference type="EC" id="6.1.1.16"/>
    </reaction>
</comment>
<keyword evidence="19" id="KW-1185">Reference proteome</keyword>
<dbReference type="HAMAP" id="MF_00041">
    <property type="entry name" value="Cys_tRNA_synth"/>
    <property type="match status" value="1"/>
</dbReference>
<evidence type="ECO:0000259" key="13">
    <source>
        <dbReference type="Pfam" id="PF01406"/>
    </source>
</evidence>
<protein>
    <recommendedName>
        <fullName evidence="12">Cysteine--tRNA ligase</fullName>
        <ecNumber evidence="12">6.1.1.16</ecNumber>
    </recommendedName>
    <alternativeName>
        <fullName evidence="12">Cysteinyl-tRNA synthetase</fullName>
        <shortName evidence="12">CysRS</shortName>
    </alternativeName>
</protein>
<feature type="binding site" evidence="12">
    <location>
        <position position="287"/>
    </location>
    <ligand>
        <name>ATP</name>
        <dbReference type="ChEBI" id="CHEBI:30616"/>
    </ligand>
</feature>
<dbReference type="InterPro" id="IPR015803">
    <property type="entry name" value="Cys-tRNA-ligase"/>
</dbReference>
<evidence type="ECO:0000256" key="5">
    <source>
        <dbReference type="ARBA" id="ARBA00022598"/>
    </source>
</evidence>
<dbReference type="GO" id="GO:0006423">
    <property type="term" value="P:cysteinyl-tRNA aminoacylation"/>
    <property type="evidence" value="ECO:0007669"/>
    <property type="project" value="UniProtKB-UniRule"/>
</dbReference>
<comment type="subcellular location">
    <subcellularLocation>
        <location evidence="1 12">Cytoplasm</location>
    </subcellularLocation>
</comment>
<comment type="similarity">
    <text evidence="2 12">Belongs to the class-I aminoacyl-tRNA synthetase family.</text>
</comment>
<sequence>MTTPTIKLHNTFTGKKEIFQPADPKRVTMYVCGPTVYSYAHIGNARAAVVFDQWFRLLRAVYGETHVAYARNFTDIDDKIIKAHQESGEPIGVITQRYADIYRDDMAGLGCLSPTHEPRATAHIAAMQGLITTLIERGHAYAAEGHVLFDVDSYDAYGKLSKLDRDEIIAGARVEVAPYKRNAADFVLWKPSADNEPGWPAPEAWGVQGKGRPGWHLECSAMIRDVFKTDTIDIHGGGQDLRFPHHENEIAQSCCSGDKGPVDGDVPLARFWLHNGFLNMGEDKMSKSLGNIVLPHDLLKEWDGEVIRWALLSAHYRQPLVWTEKILERSKRQLDRFYRVLNDTAHLERDLEDRELVLKPLQDDLNTPKAYSSLHYIRDNLVKALHENDLHKAGGWRAALLSSGKLMGFFNVDPAEWLKGKAAGEGALDDTAIDALLVERAEARKAKDFARADAIRDELAAQNILIEDGPSGGTWRRG</sequence>
<evidence type="ECO:0000256" key="7">
    <source>
        <dbReference type="ARBA" id="ARBA00022741"/>
    </source>
</evidence>
<evidence type="ECO:0000256" key="4">
    <source>
        <dbReference type="ARBA" id="ARBA00022490"/>
    </source>
</evidence>
<dbReference type="GO" id="GO:0008270">
    <property type="term" value="F:zinc ion binding"/>
    <property type="evidence" value="ECO:0007669"/>
    <property type="project" value="UniProtKB-UniRule"/>
</dbReference>
<name>A0A8J3A502_9PROT</name>
<evidence type="ECO:0000259" key="15">
    <source>
        <dbReference type="Pfam" id="PF23493"/>
    </source>
</evidence>
<feature type="short sequence motif" description="'HIGH' region" evidence="12">
    <location>
        <begin position="34"/>
        <end position="44"/>
    </location>
</feature>
<dbReference type="PANTHER" id="PTHR10890">
    <property type="entry name" value="CYSTEINYL-TRNA SYNTHETASE"/>
    <property type="match status" value="1"/>
</dbReference>
<feature type="domain" description="Cysteinyl-tRNA ligase anticodon binding" evidence="15">
    <location>
        <begin position="432"/>
        <end position="476"/>
    </location>
</feature>
<comment type="cofactor">
    <cofactor evidence="12">
        <name>Zn(2+)</name>
        <dbReference type="ChEBI" id="CHEBI:29105"/>
    </cofactor>
    <text evidence="12">Binds 1 zinc ion per subunit.</text>
</comment>
<dbReference type="InterPro" id="IPR056411">
    <property type="entry name" value="CysS_C"/>
</dbReference>
<dbReference type="CDD" id="cd00672">
    <property type="entry name" value="CysRS_core"/>
    <property type="match status" value="1"/>
</dbReference>
<dbReference type="NCBIfam" id="TIGR00435">
    <property type="entry name" value="cysS"/>
    <property type="match status" value="1"/>
</dbReference>
<dbReference type="Pfam" id="PF09190">
    <property type="entry name" value="DALR_2"/>
    <property type="match status" value="1"/>
</dbReference>
<feature type="binding site" evidence="12">
    <location>
        <position position="245"/>
    </location>
    <ligand>
        <name>Zn(2+)</name>
        <dbReference type="ChEBI" id="CHEBI:29105"/>
    </ligand>
</feature>
<dbReference type="InterPro" id="IPR024909">
    <property type="entry name" value="Cys-tRNA/MSH_ligase"/>
</dbReference>
<keyword evidence="5 12" id="KW-0436">Ligase</keyword>
<feature type="domain" description="Cysteinyl-tRNA synthetase class Ia DALR" evidence="14">
    <location>
        <begin position="361"/>
        <end position="411"/>
    </location>
</feature>
<keyword evidence="4 12" id="KW-0963">Cytoplasm</keyword>
<dbReference type="GO" id="GO:0005524">
    <property type="term" value="F:ATP binding"/>
    <property type="evidence" value="ECO:0007669"/>
    <property type="project" value="UniProtKB-UniRule"/>
</dbReference>
<feature type="domain" description="tRNA synthetases class I catalytic" evidence="13">
    <location>
        <begin position="19"/>
        <end position="331"/>
    </location>
</feature>
<dbReference type="GO" id="GO:0005829">
    <property type="term" value="C:cytosol"/>
    <property type="evidence" value="ECO:0007669"/>
    <property type="project" value="TreeGrafter"/>
</dbReference>
<dbReference type="Pfam" id="PF01406">
    <property type="entry name" value="tRNA-synt_1e"/>
    <property type="match status" value="1"/>
</dbReference>
<evidence type="ECO:0000256" key="10">
    <source>
        <dbReference type="ARBA" id="ARBA00022917"/>
    </source>
</evidence>
<keyword evidence="9 12" id="KW-0067">ATP-binding</keyword>
<feature type="binding site" evidence="12">
    <location>
        <position position="32"/>
    </location>
    <ligand>
        <name>Zn(2+)</name>
        <dbReference type="ChEBI" id="CHEBI:29105"/>
    </ligand>
</feature>
<gene>
    <name evidence="12 16" type="primary">cysS</name>
    <name evidence="17" type="ORF">FF098_011700</name>
    <name evidence="16" type="ORF">GCM10011355_23510</name>
</gene>
<evidence type="ECO:0000256" key="11">
    <source>
        <dbReference type="ARBA" id="ARBA00023146"/>
    </source>
</evidence>
<dbReference type="AlphaFoldDB" id="A0A8J3A502"/>
<keyword evidence="6 12" id="KW-0479">Metal-binding</keyword>
<dbReference type="EC" id="6.1.1.16" evidence="12"/>
<dbReference type="InterPro" id="IPR032678">
    <property type="entry name" value="tRNA-synt_1_cat_dom"/>
</dbReference>
<dbReference type="Proteomes" id="UP000621856">
    <property type="component" value="Unassembled WGS sequence"/>
</dbReference>
<dbReference type="SUPFAM" id="SSF47323">
    <property type="entry name" value="Anticodon-binding domain of a subclass of class I aminoacyl-tRNA synthetases"/>
    <property type="match status" value="1"/>
</dbReference>
<evidence type="ECO:0000256" key="9">
    <source>
        <dbReference type="ARBA" id="ARBA00022840"/>
    </source>
</evidence>
<dbReference type="InterPro" id="IPR009080">
    <property type="entry name" value="tRNAsynth_Ia_anticodon-bd"/>
</dbReference>
<organism evidence="16 18">
    <name type="scientific">Aquisalinus luteolus</name>
    <dbReference type="NCBI Taxonomy" id="1566827"/>
    <lineage>
        <taxon>Bacteria</taxon>
        <taxon>Pseudomonadati</taxon>
        <taxon>Pseudomonadota</taxon>
        <taxon>Alphaproteobacteria</taxon>
        <taxon>Parvularculales</taxon>
        <taxon>Parvularculaceae</taxon>
        <taxon>Aquisalinus</taxon>
    </lineage>
</organism>
<evidence type="ECO:0000313" key="19">
    <source>
        <dbReference type="Proteomes" id="UP000818603"/>
    </source>
</evidence>
<evidence type="ECO:0000256" key="3">
    <source>
        <dbReference type="ARBA" id="ARBA00011245"/>
    </source>
</evidence>
<reference evidence="16" key="1">
    <citation type="journal article" date="2014" name="Int. J. Syst. Evol. Microbiol.">
        <title>Complete genome sequence of Corynebacterium casei LMG S-19264T (=DSM 44701T), isolated from a smear-ripened cheese.</title>
        <authorList>
            <consortium name="US DOE Joint Genome Institute (JGI-PGF)"/>
            <person name="Walter F."/>
            <person name="Albersmeier A."/>
            <person name="Kalinowski J."/>
            <person name="Ruckert C."/>
        </authorList>
    </citation>
    <scope>NUCLEOTIDE SEQUENCE</scope>
    <source>
        <strain evidence="16">CGMCC 1.14984</strain>
    </source>
</reference>
<evidence type="ECO:0000256" key="2">
    <source>
        <dbReference type="ARBA" id="ARBA00005594"/>
    </source>
</evidence>
<dbReference type="EMBL" id="BMGZ01000002">
    <property type="protein sequence ID" value="GGH98877.1"/>
    <property type="molecule type" value="Genomic_DNA"/>
</dbReference>
<dbReference type="Gene3D" id="1.20.120.1910">
    <property type="entry name" value="Cysteine-tRNA ligase, C-terminal anti-codon recognition domain"/>
    <property type="match status" value="1"/>
</dbReference>
<keyword evidence="11 12" id="KW-0030">Aminoacyl-tRNA synthetase</keyword>
<proteinExistence type="inferred from homology"/>
<evidence type="ECO:0000256" key="6">
    <source>
        <dbReference type="ARBA" id="ARBA00022723"/>
    </source>
</evidence>
<evidence type="ECO:0000256" key="1">
    <source>
        <dbReference type="ARBA" id="ARBA00004496"/>
    </source>
</evidence>
<dbReference type="Proteomes" id="UP000818603">
    <property type="component" value="Unassembled WGS sequence"/>
</dbReference>
<dbReference type="InterPro" id="IPR015273">
    <property type="entry name" value="Cys-tRNA-synt_Ia_DALR"/>
</dbReference>
<feature type="binding site" evidence="12">
    <location>
        <position position="219"/>
    </location>
    <ligand>
        <name>Zn(2+)</name>
        <dbReference type="ChEBI" id="CHEBI:29105"/>
    </ligand>
</feature>
<reference evidence="16" key="3">
    <citation type="submission" date="2020-09" db="EMBL/GenBank/DDBJ databases">
        <authorList>
            <person name="Sun Q."/>
            <person name="Zhou Y."/>
        </authorList>
    </citation>
    <scope>NUCLEOTIDE SEQUENCE</scope>
    <source>
        <strain evidence="16">CGMCC 1.14984</strain>
    </source>
</reference>
<comment type="subunit">
    <text evidence="3 12">Monomer.</text>
</comment>
<evidence type="ECO:0000259" key="14">
    <source>
        <dbReference type="Pfam" id="PF09190"/>
    </source>
</evidence>
<evidence type="ECO:0000313" key="18">
    <source>
        <dbReference type="Proteomes" id="UP000621856"/>
    </source>
</evidence>
<keyword evidence="7 12" id="KW-0547">Nucleotide-binding</keyword>
<dbReference type="EMBL" id="VCJR02000002">
    <property type="protein sequence ID" value="NHK28572.1"/>
    <property type="molecule type" value="Genomic_DNA"/>
</dbReference>